<comment type="caution">
    <text evidence="2">The sequence shown here is derived from an EMBL/GenBank/DDBJ whole genome shotgun (WGS) entry which is preliminary data.</text>
</comment>
<keyword evidence="1" id="KW-1133">Transmembrane helix</keyword>
<evidence type="ECO:0000256" key="1">
    <source>
        <dbReference type="SAM" id="Phobius"/>
    </source>
</evidence>
<feature type="transmembrane region" description="Helical" evidence="1">
    <location>
        <begin position="151"/>
        <end position="172"/>
    </location>
</feature>
<keyword evidence="1" id="KW-0472">Membrane</keyword>
<sequence length="183" mass="20957">MKRLLGALIIISGIAYPFAVYYGFEQLSAEFFAGMLALIWLARSIAAPEVKNHLMTAVVLIFCVVLVIFKNPVLLHWYPVIINLMLLAIFLVSLYHGPPIIERLARLHEADLPEHAISYVRKVTQAWVVFFFCNAMIAALLTLAAPRSWWLLYNGFIAYLLIGLMFAIEWLVRQRVKKNHELD</sequence>
<gene>
    <name evidence="2" type="ORF">QEZ41_04525</name>
</gene>
<evidence type="ECO:0008006" key="4">
    <source>
        <dbReference type="Google" id="ProtNLM"/>
    </source>
</evidence>
<keyword evidence="3" id="KW-1185">Reference proteome</keyword>
<dbReference type="Pfam" id="PF04279">
    <property type="entry name" value="IspA"/>
    <property type="match status" value="1"/>
</dbReference>
<keyword evidence="1" id="KW-0812">Transmembrane</keyword>
<proteinExistence type="predicted"/>
<feature type="transmembrane region" description="Helical" evidence="1">
    <location>
        <begin position="75"/>
        <end position="96"/>
    </location>
</feature>
<dbReference type="RefSeq" id="WP_289410197.1">
    <property type="nucleotide sequence ID" value="NZ_JAUCDY010000004.1"/>
</dbReference>
<organism evidence="2 3">
    <name type="scientific">Thiopseudomonas acetoxidans</name>
    <dbReference type="NCBI Taxonomy" id="3041622"/>
    <lineage>
        <taxon>Bacteria</taxon>
        <taxon>Pseudomonadati</taxon>
        <taxon>Pseudomonadota</taxon>
        <taxon>Gammaproteobacteria</taxon>
        <taxon>Pseudomonadales</taxon>
        <taxon>Pseudomonadaceae</taxon>
        <taxon>Thiopseudomonas</taxon>
    </lineage>
</organism>
<feature type="transmembrane region" description="Helical" evidence="1">
    <location>
        <begin position="27"/>
        <end position="46"/>
    </location>
</feature>
<accession>A0ABT7SMY1</accession>
<reference evidence="2 3" key="1">
    <citation type="submission" date="2023-06" db="EMBL/GenBank/DDBJ databases">
        <title>Thiopseudomonas sp. CY1220 draft genome sequence.</title>
        <authorList>
            <person name="Zhao G."/>
            <person name="An M."/>
        </authorList>
    </citation>
    <scope>NUCLEOTIDE SEQUENCE [LARGE SCALE GENOMIC DNA]</scope>
    <source>
        <strain evidence="2 3">CY1220</strain>
    </source>
</reference>
<feature type="transmembrane region" description="Helical" evidence="1">
    <location>
        <begin position="126"/>
        <end position="145"/>
    </location>
</feature>
<protein>
    <recommendedName>
        <fullName evidence="4">Intracellular septation protein A</fullName>
    </recommendedName>
</protein>
<dbReference type="InterPro" id="IPR006008">
    <property type="entry name" value="YciB"/>
</dbReference>
<evidence type="ECO:0000313" key="3">
    <source>
        <dbReference type="Proteomes" id="UP001241056"/>
    </source>
</evidence>
<evidence type="ECO:0000313" key="2">
    <source>
        <dbReference type="EMBL" id="MDM7857540.1"/>
    </source>
</evidence>
<dbReference type="EMBL" id="JAUCDY010000004">
    <property type="protein sequence ID" value="MDM7857540.1"/>
    <property type="molecule type" value="Genomic_DNA"/>
</dbReference>
<feature type="transmembrane region" description="Helical" evidence="1">
    <location>
        <begin position="53"/>
        <end position="69"/>
    </location>
</feature>
<name>A0ABT7SMY1_9GAMM</name>
<dbReference type="Proteomes" id="UP001241056">
    <property type="component" value="Unassembled WGS sequence"/>
</dbReference>